<dbReference type="eggNOG" id="ENOG5030U8A">
    <property type="taxonomic scope" value="Bacteria"/>
</dbReference>
<evidence type="ECO:0000313" key="1">
    <source>
        <dbReference type="EMBL" id="ACY23582.1"/>
    </source>
</evidence>
<proteinExistence type="predicted"/>
<sequence length="59" mass="6715">MTCRTYLSLTPEQQQATVKTYAQRHDKPLVSSNENAYLLVAAFCQADPDQLLKNNLMLQ</sequence>
<name>D0L6M2_GORB4</name>
<gene>
    <name evidence="1" type="ordered locus">Gbro_4449</name>
</gene>
<accession>D0L6M2</accession>
<dbReference type="HOGENOM" id="CLU_2954030_0_0_11"/>
<dbReference type="KEGG" id="gbr:Gbro_4449"/>
<reference evidence="1 2" key="2">
    <citation type="journal article" date="2010" name="Stand. Genomic Sci.">
        <title>Complete genome sequence of Gordonia bronchialis type strain (3410).</title>
        <authorList>
            <person name="Ivanova N."/>
            <person name="Sikorski J."/>
            <person name="Jando M."/>
            <person name="Lapidus A."/>
            <person name="Nolan M."/>
            <person name="Lucas S."/>
            <person name="Del Rio T.G."/>
            <person name="Tice H."/>
            <person name="Copeland A."/>
            <person name="Cheng J.F."/>
            <person name="Chen F."/>
            <person name="Bruce D."/>
            <person name="Goodwin L."/>
            <person name="Pitluck S."/>
            <person name="Mavromatis K."/>
            <person name="Ovchinnikova G."/>
            <person name="Pati A."/>
            <person name="Chen A."/>
            <person name="Palaniappan K."/>
            <person name="Land M."/>
            <person name="Hauser L."/>
            <person name="Chang Y.J."/>
            <person name="Jeffries C.D."/>
            <person name="Chain P."/>
            <person name="Saunders E."/>
            <person name="Han C."/>
            <person name="Detter J.C."/>
            <person name="Brettin T."/>
            <person name="Rohde M."/>
            <person name="Goker M."/>
            <person name="Bristow J."/>
            <person name="Eisen J.A."/>
            <person name="Markowitz V."/>
            <person name="Hugenholtz P."/>
            <person name="Klenk H.P."/>
            <person name="Kyrpides N.C."/>
        </authorList>
    </citation>
    <scope>NUCLEOTIDE SEQUENCE [LARGE SCALE GENOMIC DNA]</scope>
    <source>
        <strain evidence="2">ATCC 25592 / DSM 43247 / BCRC 13721 / JCM 3198 / KCTC 3076 / NBRC 16047 / NCTC 10667</strain>
    </source>
</reference>
<dbReference type="EMBL" id="CP001802">
    <property type="protein sequence ID" value="ACY23582.1"/>
    <property type="molecule type" value="Genomic_DNA"/>
</dbReference>
<dbReference type="STRING" id="526226.Gbro_4449"/>
<protein>
    <submittedName>
        <fullName evidence="1">Uncharacterized protein</fullName>
    </submittedName>
</protein>
<dbReference type="Proteomes" id="UP000001219">
    <property type="component" value="Chromosome"/>
</dbReference>
<keyword evidence="2" id="KW-1185">Reference proteome</keyword>
<evidence type="ECO:0000313" key="2">
    <source>
        <dbReference type="Proteomes" id="UP000001219"/>
    </source>
</evidence>
<reference evidence="2" key="1">
    <citation type="submission" date="2009-10" db="EMBL/GenBank/DDBJ databases">
        <title>The complete chromosome of Gordonia bronchialis DSM 43247.</title>
        <authorList>
            <consortium name="US DOE Joint Genome Institute (JGI-PGF)"/>
            <person name="Lucas S."/>
            <person name="Copeland A."/>
            <person name="Lapidus A."/>
            <person name="Glavina del Rio T."/>
            <person name="Dalin E."/>
            <person name="Tice H."/>
            <person name="Bruce D."/>
            <person name="Goodwin L."/>
            <person name="Pitluck S."/>
            <person name="Kyrpides N."/>
            <person name="Mavromatis K."/>
            <person name="Ivanova N."/>
            <person name="Ovchinnikova G."/>
            <person name="Saunders E."/>
            <person name="Brettin T."/>
            <person name="Detter J.C."/>
            <person name="Han C."/>
            <person name="Larimer F."/>
            <person name="Land M."/>
            <person name="Hauser L."/>
            <person name="Markowitz V."/>
            <person name="Cheng J.-F."/>
            <person name="Hugenholtz P."/>
            <person name="Woyke T."/>
            <person name="Wu D."/>
            <person name="Jando M."/>
            <person name="Schneider S."/>
            <person name="Goeker M."/>
            <person name="Klenk H.-P."/>
            <person name="Eisen J.A."/>
        </authorList>
    </citation>
    <scope>NUCLEOTIDE SEQUENCE [LARGE SCALE GENOMIC DNA]</scope>
    <source>
        <strain evidence="2">ATCC 25592 / DSM 43247 / BCRC 13721 / JCM 3198 / KCTC 3076 / NBRC 16047 / NCTC 10667</strain>
    </source>
</reference>
<organism evidence="1 2">
    <name type="scientific">Gordonia bronchialis (strain ATCC 25592 / DSM 43247 / BCRC 13721 / JCM 3198 / KCTC 3076 / NBRC 16047 / NCTC 10667)</name>
    <name type="common">Rhodococcus bronchialis</name>
    <dbReference type="NCBI Taxonomy" id="526226"/>
    <lineage>
        <taxon>Bacteria</taxon>
        <taxon>Bacillati</taxon>
        <taxon>Actinomycetota</taxon>
        <taxon>Actinomycetes</taxon>
        <taxon>Mycobacteriales</taxon>
        <taxon>Gordoniaceae</taxon>
        <taxon>Gordonia</taxon>
    </lineage>
</organism>
<dbReference type="AlphaFoldDB" id="D0L6M2"/>